<evidence type="ECO:0000256" key="1">
    <source>
        <dbReference type="SAM" id="MobiDB-lite"/>
    </source>
</evidence>
<dbReference type="EMBL" id="VJMH01000628">
    <property type="protein sequence ID" value="KAF0715141.1"/>
    <property type="molecule type" value="Genomic_DNA"/>
</dbReference>
<dbReference type="PANTHER" id="PTHR46825">
    <property type="entry name" value="D-ALANYL-D-ALANINE-CARBOXYPEPTIDASE/ENDOPEPTIDASE AMPH"/>
    <property type="match status" value="1"/>
</dbReference>
<feature type="chain" id="PRO_5033436697" evidence="2">
    <location>
        <begin position="19"/>
        <end position="558"/>
    </location>
</feature>
<accession>A0A485KAT4</accession>
<reference evidence="5 6" key="1">
    <citation type="submission" date="2019-03" db="EMBL/GenBank/DDBJ databases">
        <authorList>
            <person name="Gaulin E."/>
            <person name="Dumas B."/>
        </authorList>
    </citation>
    <scope>NUCLEOTIDE SEQUENCE [LARGE SCALE GENOMIC DNA]</scope>
    <source>
        <strain evidence="5">CBS 568.67</strain>
    </source>
</reference>
<protein>
    <submittedName>
        <fullName evidence="5">Aste57867_3557 protein</fullName>
    </submittedName>
</protein>
<feature type="domain" description="Beta-lactamase-related" evidence="3">
    <location>
        <begin position="55"/>
        <end position="323"/>
    </location>
</feature>
<sequence>MRALTVVGFLFAVVALWAVTQSPSSSFDSQPHDASLGQGEKGGRSVDEKRALAIAFVQQQMNEFPIPGLTLSVVYKNETVIAQGFGTKQIGHTNTPVTASTLFQIGSYTKTFTALGIAKLVDDGRVQWNDPVKQHLPWFQLIDKYAEKYTTLADLLAMNSVLGAFEGDLALDFAQYETERKVVEHLAFLDTTRPLRAGYAYSNLNFVVLGQVIEHMTNQTWFNFIKTTYLDPLGMDETFGAPGDATDRDDLAYGHFSCNRHVIGPYSLLNSTQVAVLAGSPYDASGSIVSSANDLSKLARFLLARGHGILTSPHLIDDMTTGHTVLQDMVIMPMDDADLLGYSIAMDGNVVAAGYAIDTVGDVMFGFDFYTKNGDMFAFKQRNGFVPSQSLGVTMAINVQDQSAPSSTFLLDRMRSYVLGIFLDIPMVDLDNMWTHAVAHGNAIQPHDIECDAHVYANQPWAVPSLTIPPDAKATLVGTYTTVASPGYYGNMTVAMLGNGDVALQYGAFRAPLVATTNPTAFIWAIQVAGSTWTVTATDLTSKPTTLTVAGVDFVRYG</sequence>
<evidence type="ECO:0000313" key="5">
    <source>
        <dbReference type="EMBL" id="VFT80720.1"/>
    </source>
</evidence>
<dbReference type="PANTHER" id="PTHR46825:SF9">
    <property type="entry name" value="BETA-LACTAMASE-RELATED DOMAIN-CONTAINING PROTEIN"/>
    <property type="match status" value="1"/>
</dbReference>
<dbReference type="Proteomes" id="UP000332933">
    <property type="component" value="Unassembled WGS sequence"/>
</dbReference>
<feature type="region of interest" description="Disordered" evidence="1">
    <location>
        <begin position="23"/>
        <end position="43"/>
    </location>
</feature>
<evidence type="ECO:0000313" key="4">
    <source>
        <dbReference type="EMBL" id="KAF0715141.1"/>
    </source>
</evidence>
<evidence type="ECO:0000259" key="3">
    <source>
        <dbReference type="Pfam" id="PF00144"/>
    </source>
</evidence>
<gene>
    <name evidence="5" type="primary">Aste57867_3557</name>
    <name evidence="4" type="ORF">As57867_003546</name>
    <name evidence="5" type="ORF">ASTE57867_3557</name>
</gene>
<dbReference type="Gene3D" id="3.40.710.10">
    <property type="entry name" value="DD-peptidase/beta-lactamase superfamily"/>
    <property type="match status" value="1"/>
</dbReference>
<evidence type="ECO:0000256" key="2">
    <source>
        <dbReference type="SAM" id="SignalP"/>
    </source>
</evidence>
<keyword evidence="6" id="KW-1185">Reference proteome</keyword>
<evidence type="ECO:0000313" key="6">
    <source>
        <dbReference type="Proteomes" id="UP000332933"/>
    </source>
</evidence>
<keyword evidence="2" id="KW-0732">Signal</keyword>
<dbReference type="InterPro" id="IPR001466">
    <property type="entry name" value="Beta-lactam-related"/>
</dbReference>
<reference evidence="4" key="2">
    <citation type="submission" date="2019-06" db="EMBL/GenBank/DDBJ databases">
        <title>Genomics analysis of Aphanomyces spp. identifies a new class of oomycete effector associated with host adaptation.</title>
        <authorList>
            <person name="Gaulin E."/>
        </authorList>
    </citation>
    <scope>NUCLEOTIDE SEQUENCE</scope>
    <source>
        <strain evidence="4">CBS 578.67</strain>
    </source>
</reference>
<dbReference type="EMBL" id="CAADRA010000628">
    <property type="protein sequence ID" value="VFT80720.1"/>
    <property type="molecule type" value="Genomic_DNA"/>
</dbReference>
<dbReference type="Pfam" id="PF00144">
    <property type="entry name" value="Beta-lactamase"/>
    <property type="match status" value="1"/>
</dbReference>
<feature type="signal peptide" evidence="2">
    <location>
        <begin position="1"/>
        <end position="18"/>
    </location>
</feature>
<dbReference type="InterPro" id="IPR012338">
    <property type="entry name" value="Beta-lactam/transpept-like"/>
</dbReference>
<name>A0A485KAT4_9STRA</name>
<dbReference type="AlphaFoldDB" id="A0A485KAT4"/>
<organism evidence="5 6">
    <name type="scientific">Aphanomyces stellatus</name>
    <dbReference type="NCBI Taxonomy" id="120398"/>
    <lineage>
        <taxon>Eukaryota</taxon>
        <taxon>Sar</taxon>
        <taxon>Stramenopiles</taxon>
        <taxon>Oomycota</taxon>
        <taxon>Saprolegniomycetes</taxon>
        <taxon>Saprolegniales</taxon>
        <taxon>Verrucalvaceae</taxon>
        <taxon>Aphanomyces</taxon>
    </lineage>
</organism>
<dbReference type="SUPFAM" id="SSF56601">
    <property type="entry name" value="beta-lactamase/transpeptidase-like"/>
    <property type="match status" value="1"/>
</dbReference>
<dbReference type="OrthoDB" id="58460at2759"/>
<dbReference type="InterPro" id="IPR050491">
    <property type="entry name" value="AmpC-like"/>
</dbReference>
<proteinExistence type="predicted"/>